<protein>
    <submittedName>
        <fullName evidence="1">Uncharacterized protein</fullName>
    </submittedName>
</protein>
<sequence>MSELLSCHAGFDPTKKLGNCSLAELIVDIVSSLLLFCSEFVTLMGLI</sequence>
<keyword evidence="2" id="KW-1185">Reference proteome</keyword>
<evidence type="ECO:0000313" key="1">
    <source>
        <dbReference type="EMBL" id="VEP14940.1"/>
    </source>
</evidence>
<accession>A0A563VU18</accession>
<dbReference type="Proteomes" id="UP000320055">
    <property type="component" value="Unassembled WGS sequence"/>
</dbReference>
<evidence type="ECO:0000313" key="2">
    <source>
        <dbReference type="Proteomes" id="UP000320055"/>
    </source>
</evidence>
<reference evidence="1 2" key="1">
    <citation type="submission" date="2019-01" db="EMBL/GenBank/DDBJ databases">
        <authorList>
            <person name="Brito A."/>
        </authorList>
    </citation>
    <scope>NUCLEOTIDE SEQUENCE [LARGE SCALE GENOMIC DNA]</scope>
    <source>
        <strain evidence="1">1</strain>
    </source>
</reference>
<organism evidence="1 2">
    <name type="scientific">Hyella patelloides LEGE 07179</name>
    <dbReference type="NCBI Taxonomy" id="945734"/>
    <lineage>
        <taxon>Bacteria</taxon>
        <taxon>Bacillati</taxon>
        <taxon>Cyanobacteriota</taxon>
        <taxon>Cyanophyceae</taxon>
        <taxon>Pleurocapsales</taxon>
        <taxon>Hyellaceae</taxon>
        <taxon>Hyella</taxon>
    </lineage>
</organism>
<dbReference type="AlphaFoldDB" id="A0A563VU18"/>
<proteinExistence type="predicted"/>
<name>A0A563VU18_9CYAN</name>
<gene>
    <name evidence="1" type="ORF">H1P_30016</name>
</gene>
<dbReference type="EMBL" id="CAACVJ010000223">
    <property type="protein sequence ID" value="VEP14940.1"/>
    <property type="molecule type" value="Genomic_DNA"/>
</dbReference>